<dbReference type="RefSeq" id="WP_073379405.1">
    <property type="nucleotide sequence ID" value="NZ_FQXS01000052.1"/>
</dbReference>
<keyword evidence="3 7" id="KW-0812">Transmembrane</keyword>
<evidence type="ECO:0000313" key="10">
    <source>
        <dbReference type="Proteomes" id="UP000184139"/>
    </source>
</evidence>
<dbReference type="SUPFAM" id="SSF144091">
    <property type="entry name" value="Rhomboid-like"/>
    <property type="match status" value="1"/>
</dbReference>
<dbReference type="InterPro" id="IPR035952">
    <property type="entry name" value="Rhomboid-like_sf"/>
</dbReference>
<dbReference type="Pfam" id="PF01694">
    <property type="entry name" value="Rhomboid"/>
    <property type="match status" value="1"/>
</dbReference>
<evidence type="ECO:0000256" key="5">
    <source>
        <dbReference type="ARBA" id="ARBA00022989"/>
    </source>
</evidence>
<protein>
    <submittedName>
        <fullName evidence="9">Membrane associated serine protease, rhomboid family</fullName>
    </submittedName>
</protein>
<dbReference type="PANTHER" id="PTHR43731">
    <property type="entry name" value="RHOMBOID PROTEASE"/>
    <property type="match status" value="1"/>
</dbReference>
<dbReference type="OrthoDB" id="9813074at2"/>
<keyword evidence="10" id="KW-1185">Reference proteome</keyword>
<reference evidence="9 10" key="1">
    <citation type="submission" date="2016-11" db="EMBL/GenBank/DDBJ databases">
        <authorList>
            <person name="Jaros S."/>
            <person name="Januszkiewicz K."/>
            <person name="Wedrychowicz H."/>
        </authorList>
    </citation>
    <scope>NUCLEOTIDE SEQUENCE [LARGE SCALE GENOMIC DNA]</scope>
    <source>
        <strain evidence="9 10">DSM 9705</strain>
    </source>
</reference>
<keyword evidence="6 7" id="KW-0472">Membrane</keyword>
<dbReference type="AlphaFoldDB" id="A0A1M5YRC7"/>
<evidence type="ECO:0000256" key="3">
    <source>
        <dbReference type="ARBA" id="ARBA00022692"/>
    </source>
</evidence>
<dbReference type="GO" id="GO:0004252">
    <property type="term" value="F:serine-type endopeptidase activity"/>
    <property type="evidence" value="ECO:0007669"/>
    <property type="project" value="InterPro"/>
</dbReference>
<keyword evidence="4" id="KW-0378">Hydrolase</keyword>
<evidence type="ECO:0000256" key="6">
    <source>
        <dbReference type="ARBA" id="ARBA00023136"/>
    </source>
</evidence>
<gene>
    <name evidence="9" type="ORF">SAMN02745124_04360</name>
</gene>
<dbReference type="STRING" id="1121409.SAMN02745124_04360"/>
<sequence length="488" mass="55045">MLIVPVLTGTGEKRVPFLCIALIVINSLLYFFLIPEDTRVTAAAYEYYEESGLLDLELDAYRAYLEKEGELVVDADLDGERQRQVLLRRMFSDDGFQELIESGRAIAAADPRYQEWQSKRTAFEQQRNKAGSYRFGYSPKRDNTAGLFTYMFMHGGFMHLLGNMVFLYLVGSMLEAAIGRGFFIVLYLVTGVCSSLLFGIVYPNVPGPLVGASGAISGLMGAYGVVFGLRRIRVFYSLGFYFNYAMMPALVLFPIWLINEFFQLYTNQNSNVAYVAHIGGLLSGVAIGAVYKRFLRQRIDALFAKAEQKQDVDSYLESGLKRLVDFDFIGARTDFEKVLAIDPNNLQAIRQLYVIDKGSADSERFHESAHRLLNRLKNSVPEEYLELFEDYRATTKQPQLTIDMLETLSYLYLKKRQHLKAAPLVAALLKRQPGSTNLPGFLLTLGDGFRQHNRPAEARKCYSVLASRYPISAECSLAKNRLAELSTG</sequence>
<name>A0A1M5YRC7_9BACT</name>
<evidence type="ECO:0000313" key="9">
    <source>
        <dbReference type="EMBL" id="SHI14592.1"/>
    </source>
</evidence>
<dbReference type="PANTHER" id="PTHR43731:SF14">
    <property type="entry name" value="PRESENILIN-ASSOCIATED RHOMBOID-LIKE PROTEIN, MITOCHONDRIAL"/>
    <property type="match status" value="1"/>
</dbReference>
<evidence type="ECO:0000256" key="2">
    <source>
        <dbReference type="ARBA" id="ARBA00009045"/>
    </source>
</evidence>
<dbReference type="Gene3D" id="1.25.40.10">
    <property type="entry name" value="Tetratricopeptide repeat domain"/>
    <property type="match status" value="1"/>
</dbReference>
<feature type="transmembrane region" description="Helical" evidence="7">
    <location>
        <begin position="271"/>
        <end position="291"/>
    </location>
</feature>
<proteinExistence type="inferred from homology"/>
<dbReference type="EMBL" id="FQXS01000052">
    <property type="protein sequence ID" value="SHI14592.1"/>
    <property type="molecule type" value="Genomic_DNA"/>
</dbReference>
<feature type="transmembrane region" description="Helical" evidence="7">
    <location>
        <begin position="241"/>
        <end position="259"/>
    </location>
</feature>
<dbReference type="Gene3D" id="1.20.1540.10">
    <property type="entry name" value="Rhomboid-like"/>
    <property type="match status" value="1"/>
</dbReference>
<dbReference type="InterPro" id="IPR011990">
    <property type="entry name" value="TPR-like_helical_dom_sf"/>
</dbReference>
<evidence type="ECO:0000256" key="1">
    <source>
        <dbReference type="ARBA" id="ARBA00004141"/>
    </source>
</evidence>
<organism evidence="9 10">
    <name type="scientific">Desulfofustis glycolicus DSM 9705</name>
    <dbReference type="NCBI Taxonomy" id="1121409"/>
    <lineage>
        <taxon>Bacteria</taxon>
        <taxon>Pseudomonadati</taxon>
        <taxon>Thermodesulfobacteriota</taxon>
        <taxon>Desulfobulbia</taxon>
        <taxon>Desulfobulbales</taxon>
        <taxon>Desulfocapsaceae</taxon>
        <taxon>Desulfofustis</taxon>
    </lineage>
</organism>
<keyword evidence="5 7" id="KW-1133">Transmembrane helix</keyword>
<keyword evidence="9" id="KW-0645">Protease</keyword>
<dbReference type="SUPFAM" id="SSF48452">
    <property type="entry name" value="TPR-like"/>
    <property type="match status" value="1"/>
</dbReference>
<evidence type="ECO:0000256" key="7">
    <source>
        <dbReference type="SAM" id="Phobius"/>
    </source>
</evidence>
<accession>A0A1M5YRC7</accession>
<feature type="transmembrane region" description="Helical" evidence="7">
    <location>
        <begin position="208"/>
        <end position="229"/>
    </location>
</feature>
<dbReference type="Proteomes" id="UP000184139">
    <property type="component" value="Unassembled WGS sequence"/>
</dbReference>
<evidence type="ECO:0000256" key="4">
    <source>
        <dbReference type="ARBA" id="ARBA00022801"/>
    </source>
</evidence>
<feature type="transmembrane region" description="Helical" evidence="7">
    <location>
        <begin position="15"/>
        <end position="33"/>
    </location>
</feature>
<dbReference type="GO" id="GO:0016020">
    <property type="term" value="C:membrane"/>
    <property type="evidence" value="ECO:0007669"/>
    <property type="project" value="UniProtKB-SubCell"/>
</dbReference>
<comment type="similarity">
    <text evidence="2">Belongs to the peptidase S54 family.</text>
</comment>
<dbReference type="GO" id="GO:0006508">
    <property type="term" value="P:proteolysis"/>
    <property type="evidence" value="ECO:0007669"/>
    <property type="project" value="UniProtKB-KW"/>
</dbReference>
<dbReference type="InterPro" id="IPR022764">
    <property type="entry name" value="Peptidase_S54_rhomboid_dom"/>
</dbReference>
<feature type="transmembrane region" description="Helical" evidence="7">
    <location>
        <begin position="147"/>
        <end position="170"/>
    </location>
</feature>
<comment type="subcellular location">
    <subcellularLocation>
        <location evidence="1">Membrane</location>
        <topology evidence="1">Multi-pass membrane protein</topology>
    </subcellularLocation>
</comment>
<dbReference type="InterPro" id="IPR050925">
    <property type="entry name" value="Rhomboid_protease_S54"/>
</dbReference>
<feature type="transmembrane region" description="Helical" evidence="7">
    <location>
        <begin position="182"/>
        <end position="202"/>
    </location>
</feature>
<feature type="domain" description="Peptidase S54 rhomboid" evidence="8">
    <location>
        <begin position="146"/>
        <end position="292"/>
    </location>
</feature>
<evidence type="ECO:0000259" key="8">
    <source>
        <dbReference type="Pfam" id="PF01694"/>
    </source>
</evidence>